<dbReference type="InterPro" id="IPR004117">
    <property type="entry name" value="7tm6_olfct_rcpt"/>
</dbReference>
<comment type="similarity">
    <text evidence="10">Belongs to the insect chemoreceptor superfamily. Heteromeric odorant receptor channel (TC 1.A.69) family.</text>
</comment>
<evidence type="ECO:0000256" key="4">
    <source>
        <dbReference type="ARBA" id="ARBA00022692"/>
    </source>
</evidence>
<feature type="transmembrane region" description="Helical" evidence="10">
    <location>
        <begin position="272"/>
        <end position="293"/>
    </location>
</feature>
<dbReference type="GO" id="GO:0005886">
    <property type="term" value="C:plasma membrane"/>
    <property type="evidence" value="ECO:0007669"/>
    <property type="project" value="UniProtKB-SubCell"/>
</dbReference>
<keyword evidence="9 10" id="KW-0807">Transducer</keyword>
<name>A0AAW1CK66_9HEMI</name>
<dbReference type="AlphaFoldDB" id="A0AAW1CK66"/>
<evidence type="ECO:0000313" key="12">
    <source>
        <dbReference type="Proteomes" id="UP001461498"/>
    </source>
</evidence>
<dbReference type="PANTHER" id="PTHR21137">
    <property type="entry name" value="ODORANT RECEPTOR"/>
    <property type="match status" value="1"/>
</dbReference>
<feature type="transmembrane region" description="Helical" evidence="10">
    <location>
        <begin position="305"/>
        <end position="325"/>
    </location>
</feature>
<dbReference type="GO" id="GO:0004984">
    <property type="term" value="F:olfactory receptor activity"/>
    <property type="evidence" value="ECO:0007669"/>
    <property type="project" value="InterPro"/>
</dbReference>
<reference evidence="11 12" key="1">
    <citation type="submission" date="2022-12" db="EMBL/GenBank/DDBJ databases">
        <title>Chromosome-level genome assembly of true bugs.</title>
        <authorList>
            <person name="Ma L."/>
            <person name="Li H."/>
        </authorList>
    </citation>
    <scope>NUCLEOTIDE SEQUENCE [LARGE SCALE GENOMIC DNA]</scope>
    <source>
        <strain evidence="11">Lab_2022b</strain>
    </source>
</reference>
<protein>
    <recommendedName>
        <fullName evidence="10">Odorant receptor</fullName>
    </recommendedName>
</protein>
<gene>
    <name evidence="11" type="ORF">O3M35_003078</name>
</gene>
<feature type="transmembrane region" description="Helical" evidence="10">
    <location>
        <begin position="82"/>
        <end position="100"/>
    </location>
</feature>
<feature type="transmembrane region" description="Helical" evidence="10">
    <location>
        <begin position="42"/>
        <end position="62"/>
    </location>
</feature>
<dbReference type="PANTHER" id="PTHR21137:SF35">
    <property type="entry name" value="ODORANT RECEPTOR 19A-RELATED"/>
    <property type="match status" value="1"/>
</dbReference>
<keyword evidence="4 10" id="KW-0812">Transmembrane</keyword>
<dbReference type="GO" id="GO:0007165">
    <property type="term" value="P:signal transduction"/>
    <property type="evidence" value="ECO:0007669"/>
    <property type="project" value="UniProtKB-KW"/>
</dbReference>
<evidence type="ECO:0000256" key="2">
    <source>
        <dbReference type="ARBA" id="ARBA00022475"/>
    </source>
</evidence>
<evidence type="ECO:0000256" key="9">
    <source>
        <dbReference type="ARBA" id="ARBA00023224"/>
    </source>
</evidence>
<accession>A0AAW1CK66</accession>
<proteinExistence type="inferred from homology"/>
<evidence type="ECO:0000313" key="11">
    <source>
        <dbReference type="EMBL" id="KAK9498440.1"/>
    </source>
</evidence>
<evidence type="ECO:0000256" key="1">
    <source>
        <dbReference type="ARBA" id="ARBA00004651"/>
    </source>
</evidence>
<dbReference type="Pfam" id="PF02949">
    <property type="entry name" value="7tm_6"/>
    <property type="match status" value="1"/>
</dbReference>
<evidence type="ECO:0000256" key="6">
    <source>
        <dbReference type="ARBA" id="ARBA00022989"/>
    </source>
</evidence>
<comment type="subcellular location">
    <subcellularLocation>
        <location evidence="1 10">Cell membrane</location>
        <topology evidence="1 10">Multi-pass membrane protein</topology>
    </subcellularLocation>
</comment>
<keyword evidence="3 10" id="KW-0716">Sensory transduction</keyword>
<feature type="transmembrane region" description="Helical" evidence="10">
    <location>
        <begin position="142"/>
        <end position="163"/>
    </location>
</feature>
<dbReference type="Proteomes" id="UP001461498">
    <property type="component" value="Unassembled WGS sequence"/>
</dbReference>
<evidence type="ECO:0000256" key="5">
    <source>
        <dbReference type="ARBA" id="ARBA00022725"/>
    </source>
</evidence>
<dbReference type="GO" id="GO:0005549">
    <property type="term" value="F:odorant binding"/>
    <property type="evidence" value="ECO:0007669"/>
    <property type="project" value="InterPro"/>
</dbReference>
<organism evidence="11 12">
    <name type="scientific">Rhynocoris fuscipes</name>
    <dbReference type="NCBI Taxonomy" id="488301"/>
    <lineage>
        <taxon>Eukaryota</taxon>
        <taxon>Metazoa</taxon>
        <taxon>Ecdysozoa</taxon>
        <taxon>Arthropoda</taxon>
        <taxon>Hexapoda</taxon>
        <taxon>Insecta</taxon>
        <taxon>Pterygota</taxon>
        <taxon>Neoptera</taxon>
        <taxon>Paraneoptera</taxon>
        <taxon>Hemiptera</taxon>
        <taxon>Heteroptera</taxon>
        <taxon>Panheteroptera</taxon>
        <taxon>Cimicomorpha</taxon>
        <taxon>Reduviidae</taxon>
        <taxon>Harpactorinae</taxon>
        <taxon>Harpactorini</taxon>
        <taxon>Rhynocoris</taxon>
    </lineage>
</organism>
<dbReference type="EMBL" id="JAPXFL010000012">
    <property type="protein sequence ID" value="KAK9498440.1"/>
    <property type="molecule type" value="Genomic_DNA"/>
</dbReference>
<keyword evidence="2" id="KW-1003">Cell membrane</keyword>
<evidence type="ECO:0000256" key="10">
    <source>
        <dbReference type="RuleBase" id="RU351113"/>
    </source>
</evidence>
<comment type="caution">
    <text evidence="11">The sequence shown here is derived from an EMBL/GenBank/DDBJ whole genome shotgun (WGS) entry which is preliminary data.</text>
</comment>
<comment type="caution">
    <text evidence="10">Lacks conserved residue(s) required for the propagation of feature annotation.</text>
</comment>
<evidence type="ECO:0000256" key="3">
    <source>
        <dbReference type="ARBA" id="ARBA00022606"/>
    </source>
</evidence>
<evidence type="ECO:0000256" key="8">
    <source>
        <dbReference type="ARBA" id="ARBA00023170"/>
    </source>
</evidence>
<keyword evidence="6 10" id="KW-1133">Transmembrane helix</keyword>
<feature type="transmembrane region" description="Helical" evidence="10">
    <location>
        <begin position="183"/>
        <end position="212"/>
    </location>
</feature>
<keyword evidence="8 10" id="KW-0675">Receptor</keyword>
<keyword evidence="7 10" id="KW-0472">Membrane</keyword>
<evidence type="ECO:0000256" key="7">
    <source>
        <dbReference type="ARBA" id="ARBA00023136"/>
    </source>
</evidence>
<keyword evidence="12" id="KW-1185">Reference proteome</keyword>
<keyword evidence="5 10" id="KW-0552">Olfaction</keyword>
<sequence>MQRLKAFINEKNTTTNNEDAPKFITGLEIFVYIGLIRNENSLISSFAFILTRIWFIVGAIFFLKPIFMPDKTLEMSETVNLIHYALFNIGCLASATAITAKTEKFKSFCQLLQDEFKQSKLKLSKSQEEIIINKTNKSCWKLFKILSSFYCIAATTNCFKGPLLEGLPFPFKGWVPFRTDDSFIYWAVFLGQIGFSANVATNICAGIVVYVIQAKQLCSQFDILIISIKETFDNSSRNLSNIEREYKILKKMKMIIKRHQLLLKCFNHFEEVYSWFLFSMTMASAALICTNVFMLTDPHNDPAVIFEFSALLTPEIIIISFYCSYGQLLADRWKEVSNTIYHHIDWFNETIRIRKTLLFVMAISSKPKIIRGVGLQPFTWEGFEEVTVTQIKSLNNNN</sequence>